<dbReference type="Gene3D" id="1.10.260.40">
    <property type="entry name" value="lambda repressor-like DNA-binding domains"/>
    <property type="match status" value="1"/>
</dbReference>
<evidence type="ECO:0000256" key="3">
    <source>
        <dbReference type="ARBA" id="ARBA00023163"/>
    </source>
</evidence>
<name>A0A0M0LDF5_9BACL</name>
<dbReference type="GeneID" id="301136668"/>
<evidence type="ECO:0000256" key="1">
    <source>
        <dbReference type="ARBA" id="ARBA00023015"/>
    </source>
</evidence>
<feature type="domain" description="HTH lacI-type" evidence="4">
    <location>
        <begin position="2"/>
        <end position="57"/>
    </location>
</feature>
<dbReference type="OrthoDB" id="9775106at2"/>
<keyword evidence="1" id="KW-0805">Transcription regulation</keyword>
<keyword evidence="3" id="KW-0804">Transcription</keyword>
<dbReference type="STRING" id="263475.AMD00_11240"/>
<dbReference type="GO" id="GO:0003700">
    <property type="term" value="F:DNA-binding transcription factor activity"/>
    <property type="evidence" value="ECO:0007669"/>
    <property type="project" value="TreeGrafter"/>
</dbReference>
<dbReference type="RefSeq" id="WP_053417163.1">
    <property type="nucleotide sequence ID" value="NZ_LILB01000005.1"/>
</dbReference>
<accession>A0A0M0LDF5</accession>
<evidence type="ECO:0000259" key="4">
    <source>
        <dbReference type="PROSITE" id="PS50932"/>
    </source>
</evidence>
<reference evidence="6" key="1">
    <citation type="submission" date="2015-08" db="EMBL/GenBank/DDBJ databases">
        <title>Fjat-10028 dsm 16317.</title>
        <authorList>
            <person name="Liu B."/>
            <person name="Wang J."/>
            <person name="Zhu Y."/>
            <person name="Liu G."/>
            <person name="Chen Q."/>
            <person name="Chen Z."/>
            <person name="Lan J."/>
            <person name="Che J."/>
            <person name="Ge C."/>
            <person name="Shi H."/>
            <person name="Pan Z."/>
            <person name="Liu X."/>
        </authorList>
    </citation>
    <scope>NUCLEOTIDE SEQUENCE [LARGE SCALE GENOMIC DNA]</scope>
    <source>
        <strain evidence="6">DSM 16317</strain>
    </source>
</reference>
<dbReference type="PANTHER" id="PTHR30146:SF149">
    <property type="entry name" value="HTH-TYPE TRANSCRIPTIONAL REGULATOR EBGR"/>
    <property type="match status" value="1"/>
</dbReference>
<organism evidence="5 6">
    <name type="scientific">Viridibacillus arvi</name>
    <dbReference type="NCBI Taxonomy" id="263475"/>
    <lineage>
        <taxon>Bacteria</taxon>
        <taxon>Bacillati</taxon>
        <taxon>Bacillota</taxon>
        <taxon>Bacilli</taxon>
        <taxon>Bacillales</taxon>
        <taxon>Caryophanaceae</taxon>
        <taxon>Viridibacillus</taxon>
    </lineage>
</organism>
<dbReference type="Gene3D" id="3.40.50.2300">
    <property type="match status" value="2"/>
</dbReference>
<dbReference type="InterPro" id="IPR000843">
    <property type="entry name" value="HTH_LacI"/>
</dbReference>
<evidence type="ECO:0000256" key="2">
    <source>
        <dbReference type="ARBA" id="ARBA00023125"/>
    </source>
</evidence>
<protein>
    <recommendedName>
        <fullName evidence="4">HTH lacI-type domain-containing protein</fullName>
    </recommendedName>
</protein>
<dbReference type="AlphaFoldDB" id="A0A0M0LDF5"/>
<dbReference type="CDD" id="cd01544">
    <property type="entry name" value="PBP1_GalR"/>
    <property type="match status" value="1"/>
</dbReference>
<dbReference type="GO" id="GO:0000976">
    <property type="term" value="F:transcription cis-regulatory region binding"/>
    <property type="evidence" value="ECO:0007669"/>
    <property type="project" value="TreeGrafter"/>
</dbReference>
<dbReference type="Pfam" id="PF00356">
    <property type="entry name" value="LacI"/>
    <property type="match status" value="1"/>
</dbReference>
<dbReference type="PRINTS" id="PR00036">
    <property type="entry name" value="HTHLACI"/>
</dbReference>
<dbReference type="PROSITE" id="PS00356">
    <property type="entry name" value="HTH_LACI_1"/>
    <property type="match status" value="1"/>
</dbReference>
<dbReference type="CDD" id="cd01392">
    <property type="entry name" value="HTH_LacI"/>
    <property type="match status" value="1"/>
</dbReference>
<dbReference type="SUPFAM" id="SSF47413">
    <property type="entry name" value="lambda repressor-like DNA-binding domains"/>
    <property type="match status" value="1"/>
</dbReference>
<dbReference type="PANTHER" id="PTHR30146">
    <property type="entry name" value="LACI-RELATED TRANSCRIPTIONAL REPRESSOR"/>
    <property type="match status" value="1"/>
</dbReference>
<proteinExistence type="predicted"/>
<dbReference type="Pfam" id="PF13377">
    <property type="entry name" value="Peripla_BP_3"/>
    <property type="match status" value="1"/>
</dbReference>
<comment type="caution">
    <text evidence="5">The sequence shown here is derived from an EMBL/GenBank/DDBJ whole genome shotgun (WGS) entry which is preliminary data.</text>
</comment>
<dbReference type="Proteomes" id="UP000036867">
    <property type="component" value="Unassembled WGS sequence"/>
</dbReference>
<keyword evidence="2" id="KW-0238">DNA-binding</keyword>
<dbReference type="InterPro" id="IPR010982">
    <property type="entry name" value="Lambda_DNA-bd_dom_sf"/>
</dbReference>
<dbReference type="SMART" id="SM00354">
    <property type="entry name" value="HTH_LACI"/>
    <property type="match status" value="1"/>
</dbReference>
<dbReference type="SUPFAM" id="SSF53822">
    <property type="entry name" value="Periplasmic binding protein-like I"/>
    <property type="match status" value="1"/>
</dbReference>
<evidence type="ECO:0000313" key="5">
    <source>
        <dbReference type="EMBL" id="KOO48971.1"/>
    </source>
</evidence>
<dbReference type="PROSITE" id="PS50932">
    <property type="entry name" value="HTH_LACI_2"/>
    <property type="match status" value="1"/>
</dbReference>
<dbReference type="InterPro" id="IPR028082">
    <property type="entry name" value="Peripla_BP_I"/>
</dbReference>
<keyword evidence="6" id="KW-1185">Reference proteome</keyword>
<dbReference type="PATRIC" id="fig|263475.3.peg.3483"/>
<gene>
    <name evidence="5" type="ORF">AMD00_11240</name>
</gene>
<evidence type="ECO:0000313" key="6">
    <source>
        <dbReference type="Proteomes" id="UP000036867"/>
    </source>
</evidence>
<dbReference type="InterPro" id="IPR046335">
    <property type="entry name" value="LacI/GalR-like_sensor"/>
</dbReference>
<dbReference type="EMBL" id="LILB01000005">
    <property type="protein sequence ID" value="KOO48971.1"/>
    <property type="molecule type" value="Genomic_DNA"/>
</dbReference>
<sequence length="347" mass="39278">MATIKDIAKLSNVSTSTVSRVLNNDSSLSVTEETRKKVNEVAEKLQYTLPQRKSVKKQHELKDMKIGLIIYCSEKVEDEDPYFLSIRQGVEQELYHYGLEISKVIRWINYDSYESLNGLDSLIVIGKIDFDFLNPFFVQIQNIVFVDYSPNDEVFDSVIVDFEKATYKALDHLLENGHASIGFIGGTVFLHQFGSKAGSKQMDKRLKGFRKYMESKGLFNEDHLYIGDNFTTQTGYELMKKAISNNCLPTAFIIASDPMAIGAYRALEEAGISIPNEVSIVGFDDITIAQYMTPPLTTIKVYSNEMGKAAVRLLDEKLNGREVSMKLVVPTKLIIRQSTVNKFENNR</sequence>